<reference evidence="8 9" key="1">
    <citation type="journal article" date="2016" name="Genome Biol. Evol.">
        <title>Draft genome sequence of an aflatoxigenic Aspergillus species, A. bombycis.</title>
        <authorList>
            <person name="Moore G.G."/>
            <person name="Mack B.M."/>
            <person name="Beltz S.B."/>
            <person name="Gilbert M.K."/>
        </authorList>
    </citation>
    <scope>NUCLEOTIDE SEQUENCE [LARGE SCALE GENOMIC DNA]</scope>
    <source>
        <strain evidence="9">NRRL 26010</strain>
    </source>
</reference>
<dbReference type="PANTHER" id="PTHR33048">
    <property type="entry name" value="PTH11-LIKE INTEGRAL MEMBRANE PROTEIN (AFU_ORTHOLOGUE AFUA_5G11245)"/>
    <property type="match status" value="1"/>
</dbReference>
<evidence type="ECO:0000256" key="4">
    <source>
        <dbReference type="ARBA" id="ARBA00023136"/>
    </source>
</evidence>
<dbReference type="Pfam" id="PF20684">
    <property type="entry name" value="Fung_rhodopsin"/>
    <property type="match status" value="1"/>
</dbReference>
<evidence type="ECO:0000256" key="6">
    <source>
        <dbReference type="SAM" id="Phobius"/>
    </source>
</evidence>
<dbReference type="AlphaFoldDB" id="A0A1F8AHN2"/>
<proteinExistence type="inferred from homology"/>
<gene>
    <name evidence="8" type="ORF">ABOM_000080</name>
</gene>
<feature type="transmembrane region" description="Helical" evidence="6">
    <location>
        <begin position="330"/>
        <end position="352"/>
    </location>
</feature>
<feature type="transmembrane region" description="Helical" evidence="6">
    <location>
        <begin position="12"/>
        <end position="31"/>
    </location>
</feature>
<name>A0A1F8AHN2_9EURO</name>
<protein>
    <recommendedName>
        <fullName evidence="7">Rhodopsin domain-containing protein</fullName>
    </recommendedName>
</protein>
<feature type="transmembrane region" description="Helical" evidence="6">
    <location>
        <begin position="214"/>
        <end position="236"/>
    </location>
</feature>
<evidence type="ECO:0000256" key="1">
    <source>
        <dbReference type="ARBA" id="ARBA00004141"/>
    </source>
</evidence>
<feature type="transmembrane region" description="Helical" evidence="6">
    <location>
        <begin position="52"/>
        <end position="72"/>
    </location>
</feature>
<dbReference type="GO" id="GO:0016020">
    <property type="term" value="C:membrane"/>
    <property type="evidence" value="ECO:0007669"/>
    <property type="project" value="UniProtKB-SubCell"/>
</dbReference>
<keyword evidence="4 6" id="KW-0472">Membrane</keyword>
<sequence length="457" mass="50687">MAKDDSDGNGSLIIGMIILGSAVCVMIYCGIRQMLEDLPRYVIRDRSPEQIAYMREPLIISMGLSILILEWYHQQPVAAPQLVGTRVQQDDQILQHEFSAQTQRLGFPSGIPDSDGGGFIPAVMDNPQPWLQTANRVLIGVGLAINTPLLVMRIYTKIRLMRRFWWDDVCLILAWIFSLATQAVILYGFGHAGYGIHISELPLSTLSTYRKCMLAASVIYVPALAFAKLALLMLYYRLLQATHPLYVYTIYVVGFIIAGYSIALDLALIFGCSPIQKSWDITITTGSCINTSGVYLATAITNTISDVILILLPIPIVWGLRLSVLQKVGVLCMFGVGFLTTSISIVRLATLMPLVTSQDQTHDIALAAVFINIEANTIIICGSFPYLRQFLRYHAPRWIDYSLSSRRKQSSSTESPSVPVRKPGLTQLQDDIERAINHTDGMTSVEGSIERGPREVL</sequence>
<dbReference type="Proteomes" id="UP000179179">
    <property type="component" value="Unassembled WGS sequence"/>
</dbReference>
<evidence type="ECO:0000313" key="9">
    <source>
        <dbReference type="Proteomes" id="UP000179179"/>
    </source>
</evidence>
<dbReference type="PANTHER" id="PTHR33048:SF124">
    <property type="entry name" value="INTEGRAL MEMBRANE PROTEIN"/>
    <property type="match status" value="1"/>
</dbReference>
<keyword evidence="3 6" id="KW-1133">Transmembrane helix</keyword>
<keyword evidence="2 6" id="KW-0812">Transmembrane</keyword>
<dbReference type="RefSeq" id="XP_022394899.1">
    <property type="nucleotide sequence ID" value="XM_022527210.1"/>
</dbReference>
<evidence type="ECO:0000256" key="2">
    <source>
        <dbReference type="ARBA" id="ARBA00022692"/>
    </source>
</evidence>
<feature type="transmembrane region" description="Helical" evidence="6">
    <location>
        <begin position="137"/>
        <end position="156"/>
    </location>
</feature>
<feature type="transmembrane region" description="Helical" evidence="6">
    <location>
        <begin position="364"/>
        <end position="387"/>
    </location>
</feature>
<feature type="transmembrane region" description="Helical" evidence="6">
    <location>
        <begin position="168"/>
        <end position="194"/>
    </location>
</feature>
<feature type="domain" description="Rhodopsin" evidence="7">
    <location>
        <begin position="152"/>
        <end position="392"/>
    </location>
</feature>
<keyword evidence="9" id="KW-1185">Reference proteome</keyword>
<dbReference type="GeneID" id="34443470"/>
<evidence type="ECO:0000259" key="7">
    <source>
        <dbReference type="Pfam" id="PF20684"/>
    </source>
</evidence>
<accession>A0A1F8AHN2</accession>
<organism evidence="8 9">
    <name type="scientific">Aspergillus bombycis</name>
    <dbReference type="NCBI Taxonomy" id="109264"/>
    <lineage>
        <taxon>Eukaryota</taxon>
        <taxon>Fungi</taxon>
        <taxon>Dikarya</taxon>
        <taxon>Ascomycota</taxon>
        <taxon>Pezizomycotina</taxon>
        <taxon>Eurotiomycetes</taxon>
        <taxon>Eurotiomycetidae</taxon>
        <taxon>Eurotiales</taxon>
        <taxon>Aspergillaceae</taxon>
        <taxon>Aspergillus</taxon>
    </lineage>
</organism>
<comment type="similarity">
    <text evidence="5">Belongs to the SAT4 family.</text>
</comment>
<evidence type="ECO:0000256" key="3">
    <source>
        <dbReference type="ARBA" id="ARBA00022989"/>
    </source>
</evidence>
<comment type="caution">
    <text evidence="8">The sequence shown here is derived from an EMBL/GenBank/DDBJ whole genome shotgun (WGS) entry which is preliminary data.</text>
</comment>
<dbReference type="OrthoDB" id="5342292at2759"/>
<dbReference type="EMBL" id="LYCR01000001">
    <property type="protein sequence ID" value="OGM51182.1"/>
    <property type="molecule type" value="Genomic_DNA"/>
</dbReference>
<comment type="subcellular location">
    <subcellularLocation>
        <location evidence="1">Membrane</location>
        <topology evidence="1">Multi-pass membrane protein</topology>
    </subcellularLocation>
</comment>
<feature type="transmembrane region" description="Helical" evidence="6">
    <location>
        <begin position="294"/>
        <end position="318"/>
    </location>
</feature>
<evidence type="ECO:0000256" key="5">
    <source>
        <dbReference type="ARBA" id="ARBA00038359"/>
    </source>
</evidence>
<dbReference type="InterPro" id="IPR049326">
    <property type="entry name" value="Rhodopsin_dom_fungi"/>
</dbReference>
<feature type="transmembrane region" description="Helical" evidence="6">
    <location>
        <begin position="248"/>
        <end position="270"/>
    </location>
</feature>
<evidence type="ECO:0000313" key="8">
    <source>
        <dbReference type="EMBL" id="OGM51182.1"/>
    </source>
</evidence>
<dbReference type="InterPro" id="IPR052337">
    <property type="entry name" value="SAT4-like"/>
</dbReference>